<dbReference type="EMBL" id="BLXT01001839">
    <property type="protein sequence ID" value="GFN88171.1"/>
    <property type="molecule type" value="Genomic_DNA"/>
</dbReference>
<dbReference type="PANTHER" id="PTHR21677:SF1">
    <property type="entry name" value="PROTEIN CRAMPED-LIKE"/>
    <property type="match status" value="1"/>
</dbReference>
<evidence type="ECO:0000256" key="2">
    <source>
        <dbReference type="ARBA" id="ARBA00023242"/>
    </source>
</evidence>
<feature type="compositionally biased region" description="Low complexity" evidence="3">
    <location>
        <begin position="517"/>
        <end position="539"/>
    </location>
</feature>
<feature type="region of interest" description="Disordered" evidence="3">
    <location>
        <begin position="398"/>
        <end position="419"/>
    </location>
</feature>
<reference evidence="5 6" key="1">
    <citation type="journal article" date="2021" name="Elife">
        <title>Chloroplast acquisition without the gene transfer in kleptoplastic sea slugs, Plakobranchus ocellatus.</title>
        <authorList>
            <person name="Maeda T."/>
            <person name="Takahashi S."/>
            <person name="Yoshida T."/>
            <person name="Shimamura S."/>
            <person name="Takaki Y."/>
            <person name="Nagai Y."/>
            <person name="Toyoda A."/>
            <person name="Suzuki Y."/>
            <person name="Arimoto A."/>
            <person name="Ishii H."/>
            <person name="Satoh N."/>
            <person name="Nishiyama T."/>
            <person name="Hasebe M."/>
            <person name="Maruyama T."/>
            <person name="Minagawa J."/>
            <person name="Obokata J."/>
            <person name="Shigenobu S."/>
        </authorList>
    </citation>
    <scope>NUCLEOTIDE SEQUENCE [LARGE SCALE GENOMIC DNA]</scope>
</reference>
<feature type="region of interest" description="Disordered" evidence="3">
    <location>
        <begin position="986"/>
        <end position="1025"/>
    </location>
</feature>
<dbReference type="InterPro" id="IPR001005">
    <property type="entry name" value="SANT/Myb"/>
</dbReference>
<keyword evidence="2" id="KW-0539">Nucleus</keyword>
<feature type="compositionally biased region" description="Basic and acidic residues" evidence="3">
    <location>
        <begin position="83"/>
        <end position="94"/>
    </location>
</feature>
<feature type="compositionally biased region" description="Polar residues" evidence="3">
    <location>
        <begin position="618"/>
        <end position="628"/>
    </location>
</feature>
<feature type="region of interest" description="Disordered" evidence="3">
    <location>
        <begin position="83"/>
        <end position="123"/>
    </location>
</feature>
<feature type="region of interest" description="Disordered" evidence="3">
    <location>
        <begin position="1226"/>
        <end position="1245"/>
    </location>
</feature>
<protein>
    <submittedName>
        <fullName evidence="5">Protein cramped-like protein</fullName>
    </submittedName>
</protein>
<gene>
    <name evidence="5" type="ORF">PoB_001467700</name>
</gene>
<name>A0AAV3YYX2_9GAST</name>
<evidence type="ECO:0000259" key="4">
    <source>
        <dbReference type="SMART" id="SM00717"/>
    </source>
</evidence>
<feature type="compositionally biased region" description="Low complexity" evidence="3">
    <location>
        <begin position="1291"/>
        <end position="1313"/>
    </location>
</feature>
<keyword evidence="1" id="KW-0238">DNA-binding</keyword>
<feature type="compositionally biased region" description="Basic and acidic residues" evidence="3">
    <location>
        <begin position="16"/>
        <end position="31"/>
    </location>
</feature>
<evidence type="ECO:0000256" key="1">
    <source>
        <dbReference type="ARBA" id="ARBA00023125"/>
    </source>
</evidence>
<feature type="compositionally biased region" description="Basic and acidic residues" evidence="3">
    <location>
        <begin position="398"/>
        <end position="418"/>
    </location>
</feature>
<feature type="region of interest" description="Disordered" evidence="3">
    <location>
        <begin position="462"/>
        <end position="629"/>
    </location>
</feature>
<feature type="compositionally biased region" description="Polar residues" evidence="3">
    <location>
        <begin position="803"/>
        <end position="815"/>
    </location>
</feature>
<accession>A0AAV3YYX2</accession>
<evidence type="ECO:0000313" key="5">
    <source>
        <dbReference type="EMBL" id="GFN88171.1"/>
    </source>
</evidence>
<organism evidence="5 6">
    <name type="scientific">Plakobranchus ocellatus</name>
    <dbReference type="NCBI Taxonomy" id="259542"/>
    <lineage>
        <taxon>Eukaryota</taxon>
        <taxon>Metazoa</taxon>
        <taxon>Spiralia</taxon>
        <taxon>Lophotrochozoa</taxon>
        <taxon>Mollusca</taxon>
        <taxon>Gastropoda</taxon>
        <taxon>Heterobranchia</taxon>
        <taxon>Euthyneura</taxon>
        <taxon>Panpulmonata</taxon>
        <taxon>Sacoglossa</taxon>
        <taxon>Placobranchoidea</taxon>
        <taxon>Plakobranchidae</taxon>
        <taxon>Plakobranchus</taxon>
    </lineage>
</organism>
<feature type="domain" description="Myb-like" evidence="4">
    <location>
        <begin position="127"/>
        <end position="184"/>
    </location>
</feature>
<feature type="compositionally biased region" description="Polar residues" evidence="3">
    <location>
        <begin position="39"/>
        <end position="48"/>
    </location>
</feature>
<sequence length="1434" mass="154862">MPPKRRKLSVGTLAADAKDGETACHTERDSVAEQDLVTPVQTSESMETGATKLACSPEAKLKDDALKPTRISKRLIIKRSRFVDEDPKEKEHVKPARQATPRKPRSTSSARQTKQAGDSTKSKGQKVYVPWNLVDKRMFFQGLQQYGKNFEAISKKVSQAAKLKGSVPKDKFQVQYFYYRVWRKIAKFVDMKGADVPMKTQELYGLINYGVLSKHVKENDPSFGQCLNNLIHHGHTAFVRKGNHKNKCGKLRTPVCTCLKKINRIIDINETESTSSQKLPQTVSIELTPKNSKAWAKVQSVSQNPRLRVKLASNRTVESVIKFLMKKWKPPRVKNREKLGVLEESKENLAIFLHPNSKIVPVTLVAHQHKKIDITFSSYRQKILPLLQNEMLQMQNEKKSRTMKETDKGAGTEKDKFNSELNPEQGNFNFQAQSSAFTFSDSSHSQKSEEKLTLIIPENKCQDVDSPLLGTPNGLSDAGEGCSSKTFSARDKLLNSPKRPRTPSVILEDENAMFPDSAGSFSPTSSSSLASSLQQSKSPDASLSPRIMTQQPSMGASTEIASPSLGRRRRANNRNPKNISTLTPDPSHPVAPATGNENNSTSSTSPAKLQDCPGPPSSELQSDPQQDETLLGLGDSQKEISRLTQLATEEGLTALNAQTVTLLHLSLLLGRETLLRLQYEWRERRPVRGAGSGLVNVNAGLGGAVSIPPILGQAAGQMSNLLRRLCNLATLELTDFVHDSELKTIKTSSGGTCSRCSASMAATTAVSHSTSTSVKVTTARTRRQSLLNRAELENERQQEDGESNSTVETKETGIQTDPPPQIPFPFPAFPPPGVHVSQSPGNPTTVHVPGNVQVLQQGSVLTAGGRTFVAPTPTAAQGNGGDPVFRVPLIPAFRDAVRAEQLKQEEQRRLQEKAKTILEQGSNQRRLLKKRRVINKKKKEPPLIVQRTLMPKLDSAGIVTYIQPTISPVSNAMLYNLNPVEEMAPQTVSFQSQPPATKVSVTPGVELPKQNDSRSAEKEDQTSNENVDILKKAVLSAEIDINVSPIKDDRDETKTFGPLPLSGEVTTTENGAHFDTVSMGSNCTVNKTSDAVRPSLQSDISMSEFDISLSGMPVSSMGPDAGDKFLDLVLQNSEQGFSGLLSTPKKSSNLSAALPLFPANESPASTTTYNPSTLRTPTHFGTSSSSIGLITPIKLDLDQEWVGPLAAGDISLSSILGDSSSFRTNLANSAQKSPDTGPSLSLASRPAVYSEQTDLSSSDGFMKHNVVTELSFSSLLGDPSFKKDDDSTCGLSPPLSSSANPSISLPSPALSMSGANPATSLSGPPERGKGQEDGRSSVNLFSEVSQDSFSAKLDVDGALHGIMASENSLDLVSKFEALAGGTALGQGLSADHQDIPGAVAEDAALATSLGPLAITCREGTVDSHVIKLESPSAI</sequence>
<feature type="compositionally biased region" description="Polar residues" evidence="3">
    <location>
        <begin position="106"/>
        <end position="119"/>
    </location>
</feature>
<feature type="region of interest" description="Disordered" evidence="3">
    <location>
        <begin position="787"/>
        <end position="819"/>
    </location>
</feature>
<dbReference type="GO" id="GO:0003682">
    <property type="term" value="F:chromatin binding"/>
    <property type="evidence" value="ECO:0007669"/>
    <property type="project" value="InterPro"/>
</dbReference>
<dbReference type="PANTHER" id="PTHR21677">
    <property type="entry name" value="CRAMPED PROTEIN"/>
    <property type="match status" value="1"/>
</dbReference>
<evidence type="ECO:0000313" key="6">
    <source>
        <dbReference type="Proteomes" id="UP000735302"/>
    </source>
</evidence>
<feature type="compositionally biased region" description="Basic and acidic residues" evidence="3">
    <location>
        <begin position="790"/>
        <end position="799"/>
    </location>
</feature>
<feature type="compositionally biased region" description="Polar residues" evidence="3">
    <location>
        <begin position="1226"/>
        <end position="1242"/>
    </location>
</feature>
<dbReference type="GO" id="GO:0005634">
    <property type="term" value="C:nucleus"/>
    <property type="evidence" value="ECO:0007669"/>
    <property type="project" value="TreeGrafter"/>
</dbReference>
<dbReference type="InterPro" id="IPR055315">
    <property type="entry name" value="Cramped-like"/>
</dbReference>
<feature type="compositionally biased region" description="Basic and acidic residues" evidence="3">
    <location>
        <begin position="1009"/>
        <end position="1021"/>
    </location>
</feature>
<keyword evidence="6" id="KW-1185">Reference proteome</keyword>
<dbReference type="GO" id="GO:0003677">
    <property type="term" value="F:DNA binding"/>
    <property type="evidence" value="ECO:0007669"/>
    <property type="project" value="UniProtKB-KW"/>
</dbReference>
<dbReference type="Proteomes" id="UP000735302">
    <property type="component" value="Unassembled WGS sequence"/>
</dbReference>
<dbReference type="SMART" id="SM00717">
    <property type="entry name" value="SANT"/>
    <property type="match status" value="1"/>
</dbReference>
<feature type="region of interest" description="Disordered" evidence="3">
    <location>
        <begin position="1"/>
        <end position="54"/>
    </location>
</feature>
<feature type="compositionally biased region" description="Polar residues" evidence="3">
    <location>
        <begin position="986"/>
        <end position="995"/>
    </location>
</feature>
<feature type="compositionally biased region" description="Polar residues" evidence="3">
    <location>
        <begin position="547"/>
        <end position="561"/>
    </location>
</feature>
<dbReference type="GO" id="GO:0007389">
    <property type="term" value="P:pattern specification process"/>
    <property type="evidence" value="ECO:0007669"/>
    <property type="project" value="TreeGrafter"/>
</dbReference>
<evidence type="ECO:0000256" key="3">
    <source>
        <dbReference type="SAM" id="MobiDB-lite"/>
    </source>
</evidence>
<proteinExistence type="predicted"/>
<comment type="caution">
    <text evidence="5">The sequence shown here is derived from an EMBL/GenBank/DDBJ whole genome shotgun (WGS) entry which is preliminary data.</text>
</comment>
<feature type="region of interest" description="Disordered" evidence="3">
    <location>
        <begin position="1283"/>
        <end position="1335"/>
    </location>
</feature>
<feature type="compositionally biased region" description="Basic and acidic residues" evidence="3">
    <location>
        <begin position="1326"/>
        <end position="1335"/>
    </location>
</feature>